<name>A0AAV4SNS9_CAEEX</name>
<organism evidence="1 2">
    <name type="scientific">Caerostris extrusa</name>
    <name type="common">Bark spider</name>
    <name type="synonym">Caerostris bankana</name>
    <dbReference type="NCBI Taxonomy" id="172846"/>
    <lineage>
        <taxon>Eukaryota</taxon>
        <taxon>Metazoa</taxon>
        <taxon>Ecdysozoa</taxon>
        <taxon>Arthropoda</taxon>
        <taxon>Chelicerata</taxon>
        <taxon>Arachnida</taxon>
        <taxon>Araneae</taxon>
        <taxon>Araneomorphae</taxon>
        <taxon>Entelegynae</taxon>
        <taxon>Araneoidea</taxon>
        <taxon>Araneidae</taxon>
        <taxon>Caerostris</taxon>
    </lineage>
</organism>
<reference evidence="1 2" key="1">
    <citation type="submission" date="2021-06" db="EMBL/GenBank/DDBJ databases">
        <title>Caerostris extrusa draft genome.</title>
        <authorList>
            <person name="Kono N."/>
            <person name="Arakawa K."/>
        </authorList>
    </citation>
    <scope>NUCLEOTIDE SEQUENCE [LARGE SCALE GENOMIC DNA]</scope>
</reference>
<sequence length="83" mass="9873">MVWKSKLQGEFGFTFRPLRCWISSLALSNACDMDNDNNRNFDLQNDSVLVELTMIVRFLFVFCVNCLWQMEQKCGLWFTCQEF</sequence>
<dbReference type="Proteomes" id="UP001054945">
    <property type="component" value="Unassembled WGS sequence"/>
</dbReference>
<dbReference type="EMBL" id="BPLR01009728">
    <property type="protein sequence ID" value="GIY34130.1"/>
    <property type="molecule type" value="Genomic_DNA"/>
</dbReference>
<protein>
    <submittedName>
        <fullName evidence="1">Uncharacterized protein</fullName>
    </submittedName>
</protein>
<evidence type="ECO:0000313" key="2">
    <source>
        <dbReference type="Proteomes" id="UP001054945"/>
    </source>
</evidence>
<comment type="caution">
    <text evidence="1">The sequence shown here is derived from an EMBL/GenBank/DDBJ whole genome shotgun (WGS) entry which is preliminary data.</text>
</comment>
<accession>A0AAV4SNS9</accession>
<proteinExistence type="predicted"/>
<gene>
    <name evidence="1" type="ORF">CEXT_64261</name>
</gene>
<keyword evidence="2" id="KW-1185">Reference proteome</keyword>
<evidence type="ECO:0000313" key="1">
    <source>
        <dbReference type="EMBL" id="GIY34130.1"/>
    </source>
</evidence>
<dbReference type="AlphaFoldDB" id="A0AAV4SNS9"/>